<accession>A0A158QJ40</accession>
<dbReference type="Gene3D" id="1.10.418.10">
    <property type="entry name" value="Calponin-like domain"/>
    <property type="match status" value="1"/>
</dbReference>
<dbReference type="PANTHER" id="PTHR18947">
    <property type="entry name" value="HOOK PROTEINS"/>
    <property type="match status" value="1"/>
</dbReference>
<dbReference type="GO" id="GO:0005737">
    <property type="term" value="C:cytoplasm"/>
    <property type="evidence" value="ECO:0007669"/>
    <property type="project" value="TreeGrafter"/>
</dbReference>
<feature type="compositionally biased region" description="Polar residues" evidence="8">
    <location>
        <begin position="384"/>
        <end position="407"/>
    </location>
</feature>
<dbReference type="InterPro" id="IPR008636">
    <property type="entry name" value="Hook_C"/>
</dbReference>
<dbReference type="Pfam" id="PF19047">
    <property type="entry name" value="HOOK_N"/>
    <property type="match status" value="1"/>
</dbReference>
<dbReference type="WBParaSite" id="HNAJ_0001085501-mRNA-1">
    <property type="protein sequence ID" value="HNAJ_0001085501-mRNA-1"/>
    <property type="gene ID" value="HNAJ_0001085501"/>
</dbReference>
<proteinExistence type="inferred from homology"/>
<feature type="domain" description="HOOK N-terminal" evidence="10">
    <location>
        <begin position="3"/>
        <end position="81"/>
    </location>
</feature>
<dbReference type="AlphaFoldDB" id="A0A158QJ40"/>
<comment type="subcellular location">
    <subcellularLocation>
        <location evidence="1">Cytoplasm</location>
        <location evidence="1">Cytoskeleton</location>
    </subcellularLocation>
</comment>
<keyword evidence="3" id="KW-0963">Cytoplasm</keyword>
<evidence type="ECO:0000256" key="7">
    <source>
        <dbReference type="SAM" id="Coils"/>
    </source>
</evidence>
<sequence length="546" mass="62156">LNLIVGAVSEFFENVIGQPLAIFQLPNVSLIAETSDNCELLRLLQLVICCAVNGENKEEYIQAILIMEREVQQAIMESVQEVMNETAAKGDEISLMSKNDRDDAVARKCHELESKVSHLIAEKAATEAELEDALHKIALLEEANVRGGITSPTETAGSVAATLQLQQLQEKLRRAQEELFQADAEAQEAKLRLSESLKSIEDLRKTNEALTREATIAKQARDELDVAKEELLNAQRQISTLETWKKRRADETNALRIRCAKLEEDNAACLQALSELKQENRLNSSLRANAEASRNQSVEATSRVSELELRTLQLEEELKQSRADLQSSLRENQARRDQSHPNDHFTALHHMHVFVLLEEMRRLRDRYEKNPLSSDYESGDNLGHFQSSLNLSSKPVDSNDSTNETSNETVFEVEQRYRGYLAKALEVIRQLDRCAIAAETTVANQNDEAKPANESEIVRLQTLLAEKENIIEQLERHHEQARRQRDLEDRMMLTAWYHLGMRVNRAHTERLLHEETGDKFVNDSFLSQQRRIHLNSPFRGAPRSNL</sequence>
<feature type="domain" description="Hook C-terminal" evidence="9">
    <location>
        <begin position="408"/>
        <end position="532"/>
    </location>
</feature>
<evidence type="ECO:0000256" key="1">
    <source>
        <dbReference type="ARBA" id="ARBA00004245"/>
    </source>
</evidence>
<dbReference type="InterPro" id="IPR043936">
    <property type="entry name" value="HOOK_N"/>
</dbReference>
<dbReference type="GO" id="GO:0008017">
    <property type="term" value="F:microtubule binding"/>
    <property type="evidence" value="ECO:0007669"/>
    <property type="project" value="InterPro"/>
</dbReference>
<dbReference type="GO" id="GO:0005813">
    <property type="term" value="C:centrosome"/>
    <property type="evidence" value="ECO:0007669"/>
    <property type="project" value="TreeGrafter"/>
</dbReference>
<feature type="region of interest" description="Disordered" evidence="8">
    <location>
        <begin position="323"/>
        <end position="344"/>
    </location>
</feature>
<evidence type="ECO:0000313" key="11">
    <source>
        <dbReference type="WBParaSite" id="HNAJ_0001085501-mRNA-1"/>
    </source>
</evidence>
<feature type="region of interest" description="Disordered" evidence="8">
    <location>
        <begin position="372"/>
        <end position="407"/>
    </location>
</feature>
<evidence type="ECO:0000256" key="2">
    <source>
        <dbReference type="ARBA" id="ARBA00006946"/>
    </source>
</evidence>
<dbReference type="GO" id="GO:0005874">
    <property type="term" value="C:microtubule"/>
    <property type="evidence" value="ECO:0007669"/>
    <property type="project" value="UniProtKB-KW"/>
</dbReference>
<dbReference type="InterPro" id="IPR036872">
    <property type="entry name" value="CH_dom_sf"/>
</dbReference>
<reference evidence="11" key="1">
    <citation type="submission" date="2016-04" db="UniProtKB">
        <authorList>
            <consortium name="WormBaseParasite"/>
        </authorList>
    </citation>
    <scope>IDENTIFICATION</scope>
</reference>
<keyword evidence="6" id="KW-0206">Cytoskeleton</keyword>
<evidence type="ECO:0000256" key="6">
    <source>
        <dbReference type="ARBA" id="ARBA00023212"/>
    </source>
</evidence>
<keyword evidence="5 7" id="KW-0175">Coiled coil</keyword>
<dbReference type="SUPFAM" id="SSF116907">
    <property type="entry name" value="Hook domain"/>
    <property type="match status" value="1"/>
</dbReference>
<comment type="similarity">
    <text evidence="2">Belongs to the hook family.</text>
</comment>
<evidence type="ECO:0000259" key="9">
    <source>
        <dbReference type="Pfam" id="PF05622"/>
    </source>
</evidence>
<dbReference type="GO" id="GO:0031122">
    <property type="term" value="P:cytoplasmic microtubule organization"/>
    <property type="evidence" value="ECO:0007669"/>
    <property type="project" value="InterPro"/>
</dbReference>
<dbReference type="Pfam" id="PF05622">
    <property type="entry name" value="HOOK"/>
    <property type="match status" value="2"/>
</dbReference>
<dbReference type="PANTHER" id="PTHR18947:SF39">
    <property type="entry name" value="PROTEIN HOOK"/>
    <property type="match status" value="1"/>
</dbReference>
<name>A0A158QJ40_RODNA</name>
<dbReference type="GO" id="GO:0051959">
    <property type="term" value="F:dynein light intermediate chain binding"/>
    <property type="evidence" value="ECO:0007669"/>
    <property type="project" value="TreeGrafter"/>
</dbReference>
<evidence type="ECO:0000259" key="10">
    <source>
        <dbReference type="Pfam" id="PF19047"/>
    </source>
</evidence>
<protein>
    <submittedName>
        <fullName evidence="11">HOOK_N domain-containing protein</fullName>
    </submittedName>
</protein>
<feature type="domain" description="Hook C-terminal" evidence="9">
    <location>
        <begin position="108"/>
        <end position="333"/>
    </location>
</feature>
<evidence type="ECO:0000256" key="8">
    <source>
        <dbReference type="SAM" id="MobiDB-lite"/>
    </source>
</evidence>
<evidence type="ECO:0000256" key="3">
    <source>
        <dbReference type="ARBA" id="ARBA00022490"/>
    </source>
</evidence>
<organism evidence="11">
    <name type="scientific">Rodentolepis nana</name>
    <name type="common">Dwarf tapeworm</name>
    <name type="synonym">Hymenolepis nana</name>
    <dbReference type="NCBI Taxonomy" id="102285"/>
    <lineage>
        <taxon>Eukaryota</taxon>
        <taxon>Metazoa</taxon>
        <taxon>Spiralia</taxon>
        <taxon>Lophotrochozoa</taxon>
        <taxon>Platyhelminthes</taxon>
        <taxon>Cestoda</taxon>
        <taxon>Eucestoda</taxon>
        <taxon>Cyclophyllidea</taxon>
        <taxon>Hymenolepididae</taxon>
        <taxon>Rodentolepis</taxon>
    </lineage>
</organism>
<dbReference type="STRING" id="102285.A0A158QJ40"/>
<evidence type="ECO:0000256" key="4">
    <source>
        <dbReference type="ARBA" id="ARBA00022701"/>
    </source>
</evidence>
<feature type="compositionally biased region" description="Basic and acidic residues" evidence="8">
    <location>
        <begin position="332"/>
        <end position="343"/>
    </location>
</feature>
<feature type="coiled-coil region" evidence="7">
    <location>
        <begin position="457"/>
        <end position="491"/>
    </location>
</feature>
<evidence type="ECO:0000256" key="5">
    <source>
        <dbReference type="ARBA" id="ARBA00023054"/>
    </source>
</evidence>
<dbReference type="GO" id="GO:0030705">
    <property type="term" value="P:cytoskeleton-dependent intracellular transport"/>
    <property type="evidence" value="ECO:0007669"/>
    <property type="project" value="InterPro"/>
</dbReference>
<keyword evidence="4" id="KW-0493">Microtubule</keyword>